<reference evidence="2 3" key="1">
    <citation type="submission" date="2023-08" db="EMBL/GenBank/DDBJ databases">
        <title>Functional and genomic diversity of the sorghum phyllosphere microbiome.</title>
        <authorList>
            <person name="Shade A."/>
        </authorList>
    </citation>
    <scope>NUCLEOTIDE SEQUENCE [LARGE SCALE GENOMIC DNA]</scope>
    <source>
        <strain evidence="2 3">SORGH_AS_0335</strain>
    </source>
</reference>
<keyword evidence="3" id="KW-1185">Reference proteome</keyword>
<dbReference type="EMBL" id="JAVIZX010000001">
    <property type="protein sequence ID" value="MDR6213124.1"/>
    <property type="molecule type" value="Genomic_DNA"/>
</dbReference>
<evidence type="ECO:0000256" key="1">
    <source>
        <dbReference type="SAM" id="SignalP"/>
    </source>
</evidence>
<proteinExistence type="predicted"/>
<gene>
    <name evidence="2" type="ORF">QE399_000813</name>
</gene>
<evidence type="ECO:0008006" key="4">
    <source>
        <dbReference type="Google" id="ProtNLM"/>
    </source>
</evidence>
<organism evidence="2 3">
    <name type="scientific">Paracidovorax wautersii</name>
    <dbReference type="NCBI Taxonomy" id="1177982"/>
    <lineage>
        <taxon>Bacteria</taxon>
        <taxon>Pseudomonadati</taxon>
        <taxon>Pseudomonadota</taxon>
        <taxon>Betaproteobacteria</taxon>
        <taxon>Burkholderiales</taxon>
        <taxon>Comamonadaceae</taxon>
        <taxon>Paracidovorax</taxon>
    </lineage>
</organism>
<dbReference type="PROSITE" id="PS51257">
    <property type="entry name" value="PROKAR_LIPOPROTEIN"/>
    <property type="match status" value="1"/>
</dbReference>
<evidence type="ECO:0000313" key="2">
    <source>
        <dbReference type="EMBL" id="MDR6213124.1"/>
    </source>
</evidence>
<dbReference type="RefSeq" id="WP_309826399.1">
    <property type="nucleotide sequence ID" value="NZ_JAVIZX010000001.1"/>
</dbReference>
<dbReference type="Proteomes" id="UP001267710">
    <property type="component" value="Unassembled WGS sequence"/>
</dbReference>
<name>A0ABU1I7B3_9BURK</name>
<accession>A0ABU1I7B3</accession>
<keyword evidence="1" id="KW-0732">Signal</keyword>
<evidence type="ECO:0000313" key="3">
    <source>
        <dbReference type="Proteomes" id="UP001267710"/>
    </source>
</evidence>
<comment type="caution">
    <text evidence="2">The sequence shown here is derived from an EMBL/GenBank/DDBJ whole genome shotgun (WGS) entry which is preliminary data.</text>
</comment>
<feature type="signal peptide" evidence="1">
    <location>
        <begin position="1"/>
        <end position="21"/>
    </location>
</feature>
<sequence length="166" mass="16712">MKRSYFACMALVAAAALTACGGGGGDDGGSNDPRADAIDKYVGTWSNCFADSGVSARLTATFTKTSATAGNYTLTAVGYPSTNCTGTSPAGASSTDTGTAALQGTKAIGAETVDRILFTSPTQGQDKQVAVIRNQQLVLGLSADDGGAVDAEGYPNTLDNVVLLKQ</sequence>
<feature type="chain" id="PRO_5046078307" description="Lipocalin-like domain-containing protein" evidence="1">
    <location>
        <begin position="22"/>
        <end position="166"/>
    </location>
</feature>
<protein>
    <recommendedName>
        <fullName evidence="4">Lipocalin-like domain-containing protein</fullName>
    </recommendedName>
</protein>